<gene>
    <name evidence="2" type="ORF">BELL_0560g00060</name>
</gene>
<evidence type="ECO:0000256" key="1">
    <source>
        <dbReference type="SAM" id="MobiDB-lite"/>
    </source>
</evidence>
<proteinExistence type="predicted"/>
<feature type="region of interest" description="Disordered" evidence="1">
    <location>
        <begin position="400"/>
        <end position="456"/>
    </location>
</feature>
<dbReference type="AlphaFoldDB" id="A0A4Z1JCX2"/>
<evidence type="ECO:0000313" key="3">
    <source>
        <dbReference type="Proteomes" id="UP000297229"/>
    </source>
</evidence>
<organism evidence="2 3">
    <name type="scientific">Botrytis elliptica</name>
    <dbReference type="NCBI Taxonomy" id="278938"/>
    <lineage>
        <taxon>Eukaryota</taxon>
        <taxon>Fungi</taxon>
        <taxon>Dikarya</taxon>
        <taxon>Ascomycota</taxon>
        <taxon>Pezizomycotina</taxon>
        <taxon>Leotiomycetes</taxon>
        <taxon>Helotiales</taxon>
        <taxon>Sclerotiniaceae</taxon>
        <taxon>Botrytis</taxon>
    </lineage>
</organism>
<accession>A0A4Z1JCX2</accession>
<reference evidence="2 3" key="1">
    <citation type="submission" date="2017-12" db="EMBL/GenBank/DDBJ databases">
        <title>Comparative genomics of Botrytis spp.</title>
        <authorList>
            <person name="Valero-Jimenez C.A."/>
            <person name="Tapia P."/>
            <person name="Veloso J."/>
            <person name="Silva-Moreno E."/>
            <person name="Staats M."/>
            <person name="Valdes J.H."/>
            <person name="Van Kan J.A.L."/>
        </authorList>
    </citation>
    <scope>NUCLEOTIDE SEQUENCE [LARGE SCALE GENOMIC DNA]</scope>
    <source>
        <strain evidence="2 3">Be9601</strain>
    </source>
</reference>
<evidence type="ECO:0000313" key="2">
    <source>
        <dbReference type="EMBL" id="TGO71549.1"/>
    </source>
</evidence>
<keyword evidence="3" id="KW-1185">Reference proteome</keyword>
<sequence>MADQKMIQRCQLSSAANCFLNSHREDDDTGSVSMKHPTAAYYDGHNWKSAASVARELEHQRYAVFKEIQRMETQIRDSVERIHLGYPKARKVEPTPKKQEIAPRGSARAANVRAHSQTPFILNPGPTRYSEWPSRFENSHLSEHTGRLGIPVYHEHRDVQWSGEYLKMMRVGAHDKGRIDQRYSVQNYYEHVLDNIQTLDRSRGNGFVLNEMALYWSQKLPRTMAAINDAFLLGTNDKRMRKVQNTSSNLKNIYKRNQLKRKLISGADRGAKKAQRMANLLRELKKSPFLREQIEQFEYIKERGGDTYLEVKHHLSAVPGYMSHEFKNERLPVNGLWNGIGPGNGVKRERTGSVWSSHDPYGVRSSLRMVSNASSDFQEEYVTKATYGPPTSIHTVDDAAEPMEEESDPDEADLDESDVEDTYSDETFSYETSSDEDFFPMDLDRPETEESESMEY</sequence>
<protein>
    <submittedName>
        <fullName evidence="2">Uncharacterized protein</fullName>
    </submittedName>
</protein>
<name>A0A4Z1JCX2_9HELO</name>
<dbReference type="Proteomes" id="UP000297229">
    <property type="component" value="Unassembled WGS sequence"/>
</dbReference>
<feature type="compositionally biased region" description="Acidic residues" evidence="1">
    <location>
        <begin position="400"/>
        <end position="424"/>
    </location>
</feature>
<comment type="caution">
    <text evidence="2">The sequence shown here is derived from an EMBL/GenBank/DDBJ whole genome shotgun (WGS) entry which is preliminary data.</text>
</comment>
<dbReference type="EMBL" id="PQXM01000558">
    <property type="protein sequence ID" value="TGO71549.1"/>
    <property type="molecule type" value="Genomic_DNA"/>
</dbReference>